<evidence type="ECO:0008006" key="4">
    <source>
        <dbReference type="Google" id="ProtNLM"/>
    </source>
</evidence>
<feature type="region of interest" description="Disordered" evidence="1">
    <location>
        <begin position="1"/>
        <end position="193"/>
    </location>
</feature>
<feature type="compositionally biased region" description="Low complexity" evidence="1">
    <location>
        <begin position="106"/>
        <end position="116"/>
    </location>
</feature>
<proteinExistence type="predicted"/>
<evidence type="ECO:0000256" key="1">
    <source>
        <dbReference type="SAM" id="MobiDB-lite"/>
    </source>
</evidence>
<name>A0ABN8IQL2_9NEOP</name>
<sequence length="193" mass="20495">MQSDMDVDSDGYSTVSENVTSDTSVHDDEEFNDASITRSINNSGSYDSETDSYSNDSIGQESEMDDSLSNSDMSESSCTGDETQENMTSTVNNSFETGYLTTMNTSVSSSDSSSDVAAEWDVTNSSQDDRGGTVEYSQRSSIPRASLDHGGVLHMLRGDPPRARGDDPAVHPPLPPGVHPALAPGAADLPQLP</sequence>
<gene>
    <name evidence="2" type="ORF">IPOD504_LOCUS11971</name>
</gene>
<organism evidence="2 3">
    <name type="scientific">Iphiclides podalirius</name>
    <name type="common">scarce swallowtail</name>
    <dbReference type="NCBI Taxonomy" id="110791"/>
    <lineage>
        <taxon>Eukaryota</taxon>
        <taxon>Metazoa</taxon>
        <taxon>Ecdysozoa</taxon>
        <taxon>Arthropoda</taxon>
        <taxon>Hexapoda</taxon>
        <taxon>Insecta</taxon>
        <taxon>Pterygota</taxon>
        <taxon>Neoptera</taxon>
        <taxon>Endopterygota</taxon>
        <taxon>Lepidoptera</taxon>
        <taxon>Glossata</taxon>
        <taxon>Ditrysia</taxon>
        <taxon>Papilionoidea</taxon>
        <taxon>Papilionidae</taxon>
        <taxon>Papilioninae</taxon>
        <taxon>Iphiclides</taxon>
    </lineage>
</organism>
<reference evidence="2" key="1">
    <citation type="submission" date="2022-03" db="EMBL/GenBank/DDBJ databases">
        <authorList>
            <person name="Martin H S."/>
        </authorList>
    </citation>
    <scope>NUCLEOTIDE SEQUENCE</scope>
</reference>
<feature type="compositionally biased region" description="Polar residues" evidence="1">
    <location>
        <begin position="34"/>
        <end position="60"/>
    </location>
</feature>
<evidence type="ECO:0000313" key="3">
    <source>
        <dbReference type="Proteomes" id="UP000837857"/>
    </source>
</evidence>
<evidence type="ECO:0000313" key="2">
    <source>
        <dbReference type="EMBL" id="CAH2062427.1"/>
    </source>
</evidence>
<feature type="compositionally biased region" description="Low complexity" evidence="1">
    <location>
        <begin position="67"/>
        <end position="77"/>
    </location>
</feature>
<feature type="non-terminal residue" evidence="2">
    <location>
        <position position="1"/>
    </location>
</feature>
<feature type="compositionally biased region" description="Basic and acidic residues" evidence="1">
    <location>
        <begin position="156"/>
        <end position="169"/>
    </location>
</feature>
<dbReference type="EMBL" id="OW152841">
    <property type="protein sequence ID" value="CAH2062427.1"/>
    <property type="molecule type" value="Genomic_DNA"/>
</dbReference>
<feature type="compositionally biased region" description="Polar residues" evidence="1">
    <location>
        <begin position="11"/>
        <end position="23"/>
    </location>
</feature>
<accession>A0ABN8IQL2</accession>
<dbReference type="Proteomes" id="UP000837857">
    <property type="component" value="Chromosome 29"/>
</dbReference>
<protein>
    <recommendedName>
        <fullName evidence="4">Dentin sialophosphoprotein</fullName>
    </recommendedName>
</protein>
<feature type="compositionally biased region" description="Polar residues" evidence="1">
    <location>
        <begin position="78"/>
        <end position="105"/>
    </location>
</feature>
<keyword evidence="3" id="KW-1185">Reference proteome</keyword>